<feature type="domain" description="CBM20" evidence="4">
    <location>
        <begin position="1"/>
        <end position="110"/>
    </location>
</feature>
<keyword evidence="7" id="KW-1185">Reference proteome</keyword>
<keyword evidence="1" id="KW-0378">Hydrolase</keyword>
<accession>A0AAD5LSG1</accession>
<dbReference type="GO" id="GO:0046475">
    <property type="term" value="P:glycerophospholipid catabolic process"/>
    <property type="evidence" value="ECO:0007669"/>
    <property type="project" value="TreeGrafter"/>
</dbReference>
<reference evidence="6" key="1">
    <citation type="submission" date="2021-12" db="EMBL/GenBank/DDBJ databases">
        <title>Prjna785345.</title>
        <authorList>
            <person name="Rujirawat T."/>
            <person name="Krajaejun T."/>
        </authorList>
    </citation>
    <scope>NUCLEOTIDE SEQUENCE</scope>
    <source>
        <strain evidence="6">Pi057C3</strain>
    </source>
</reference>
<dbReference type="SUPFAM" id="SSF51206">
    <property type="entry name" value="cAMP-binding domain-like"/>
    <property type="match status" value="1"/>
</dbReference>
<dbReference type="EMBL" id="JAKCXM010000007">
    <property type="protein sequence ID" value="KAJ0408953.1"/>
    <property type="molecule type" value="Genomic_DNA"/>
</dbReference>
<dbReference type="Pfam" id="PF03009">
    <property type="entry name" value="GDPD"/>
    <property type="match status" value="1"/>
</dbReference>
<dbReference type="InterPro" id="IPR008979">
    <property type="entry name" value="Galactose-bd-like_sf"/>
</dbReference>
<protein>
    <recommendedName>
        <fullName evidence="8">Glycerophosphodiesterase</fullName>
    </recommendedName>
</protein>
<dbReference type="Gene3D" id="2.60.120.10">
    <property type="entry name" value="Jelly Rolls"/>
    <property type="match status" value="1"/>
</dbReference>
<dbReference type="Gene3D" id="3.20.20.190">
    <property type="entry name" value="Phosphatidylinositol (PI) phosphodiesterase"/>
    <property type="match status" value="1"/>
</dbReference>
<dbReference type="InterPro" id="IPR030395">
    <property type="entry name" value="GP_PDE_dom"/>
</dbReference>
<gene>
    <name evidence="6" type="ORF">P43SY_002832</name>
</gene>
<comment type="caution">
    <text evidence="6">The sequence shown here is derived from an EMBL/GenBank/DDBJ whole genome shotgun (WGS) entry which is preliminary data.</text>
</comment>
<evidence type="ECO:0008006" key="8">
    <source>
        <dbReference type="Google" id="ProtNLM"/>
    </source>
</evidence>
<dbReference type="PANTHER" id="PTHR22958:SF1">
    <property type="entry name" value="GLYCEROPHOSPHOCHOLINE PHOSPHODIESTERASE GPCPD1"/>
    <property type="match status" value="1"/>
</dbReference>
<name>A0AAD5LSG1_PYTIN</name>
<dbReference type="InterPro" id="IPR002044">
    <property type="entry name" value="CBM20"/>
</dbReference>
<dbReference type="GO" id="GO:0008081">
    <property type="term" value="F:phosphoric diester hydrolase activity"/>
    <property type="evidence" value="ECO:0007669"/>
    <property type="project" value="InterPro"/>
</dbReference>
<evidence type="ECO:0000256" key="1">
    <source>
        <dbReference type="ARBA" id="ARBA00022801"/>
    </source>
</evidence>
<evidence type="ECO:0000313" key="7">
    <source>
        <dbReference type="Proteomes" id="UP001209570"/>
    </source>
</evidence>
<dbReference type="Gene3D" id="2.60.120.260">
    <property type="entry name" value="Galactose-binding domain-like"/>
    <property type="match status" value="1"/>
</dbReference>
<dbReference type="PROSITE" id="PS50042">
    <property type="entry name" value="CNMP_BINDING_3"/>
    <property type="match status" value="1"/>
</dbReference>
<dbReference type="Pfam" id="PF00686">
    <property type="entry name" value="CBM_20"/>
    <property type="match status" value="1"/>
</dbReference>
<dbReference type="AlphaFoldDB" id="A0AAD5LSG1"/>
<feature type="region of interest" description="Disordered" evidence="2">
    <location>
        <begin position="174"/>
        <end position="196"/>
    </location>
</feature>
<dbReference type="InterPro" id="IPR014710">
    <property type="entry name" value="RmlC-like_jellyroll"/>
</dbReference>
<evidence type="ECO:0000259" key="4">
    <source>
        <dbReference type="PROSITE" id="PS51166"/>
    </source>
</evidence>
<dbReference type="InterPro" id="IPR013783">
    <property type="entry name" value="Ig-like_fold"/>
</dbReference>
<dbReference type="Gene3D" id="2.60.40.10">
    <property type="entry name" value="Immunoglobulins"/>
    <property type="match status" value="1"/>
</dbReference>
<proteinExistence type="predicted"/>
<dbReference type="InterPro" id="IPR000595">
    <property type="entry name" value="cNMP-bd_dom"/>
</dbReference>
<sequence length="1007" mass="111366">MQLELSVRVFPRHLTALGVENARVCVLGSISALGAWNTRLAVPLRRVDALTWAVAIDCPDEASARTLEYKYVIQDAATLDVLAWECIPGNRTLSLTTARNLARNKPARQSSTYEALTPPVPGARAPSNGNNGDCNGFQEWRCARTTRERHAWWMVDLEQSVAIDRAHLWKARTYHEEPQRPDAQPPVAHTRDERWPSGQPAAPLWLFVSTDERLATIEGSTLLAQAKARSLPSTISAFQVTTEFADRVAVVGLQGVVGRFLRLQQDSETARALQFAELEVFGVQGDAEAKTVRALDSVFGVEDAVDGDLREYVDSDWVDPRGDHAMLRLWIGSFQKDQPALQWLNGPRHEPVALNVRYQTRSATSAWTANPVDQRSASLLDKESERLRAHLKTVQHQQAQRQYPLTEFTNGSGVTSLDDWLHRLLATQLVSSAQVDELRRAAESVSFPAGATLLGVGERRRVAFFITSGQVDVCGPPSTCGSPFVWGCLSNGAAFNDWSLFSKWPERAAAFHAASAVDATTLSFETLRRVLGVETLGRLRRHWLTQLDAVASSKTEMKPLVLDQDHAHTVRMKLPAQAIADDSTAGADHRVVLEIVSSAGQDSAVLAAAFLLPSQLSSHGEGFLTLPVLATSRESPVPEVVAQLSLHYLVVKPFQHEHNGVAAAWRSYWRERLPLNGGHRGMGRCFHQVGGFRKALTRENTLASFVLAGRSGADFVEFDVQLSKDRVPVLYHDFVLQVGLEDRSAWSAGTRAEPVTVGIHDVTLRQLATAHTAAVPRKPEPTLRRLIKKHWLAILGRRTSIGAPTVPPSVLSLAAVDDEHLVEFYPRLESLLRHVPPSIGLNIEIKYPDPIKRMATRMSPAFAMNEYVDAILRCVFDHAGERRIFFSCFDPTLVVLLRAKQATYPVFFLTYGRVESPVVDTRLTMQFAIELVKMERLRGIVSNSDDLLAAPATVELVKREGIVLMTWGDQNTGHACVQQQKHHAVDGIISDNVGDLTRQEQRAMASA</sequence>
<evidence type="ECO:0000313" key="6">
    <source>
        <dbReference type="EMBL" id="KAJ0408953.1"/>
    </source>
</evidence>
<evidence type="ECO:0000256" key="2">
    <source>
        <dbReference type="SAM" id="MobiDB-lite"/>
    </source>
</evidence>
<evidence type="ECO:0000259" key="5">
    <source>
        <dbReference type="PROSITE" id="PS51704"/>
    </source>
</evidence>
<dbReference type="InterPro" id="IPR051578">
    <property type="entry name" value="GDPD"/>
</dbReference>
<organism evidence="6 7">
    <name type="scientific">Pythium insidiosum</name>
    <name type="common">Pythiosis disease agent</name>
    <dbReference type="NCBI Taxonomy" id="114742"/>
    <lineage>
        <taxon>Eukaryota</taxon>
        <taxon>Sar</taxon>
        <taxon>Stramenopiles</taxon>
        <taxon>Oomycota</taxon>
        <taxon>Peronosporomycetes</taxon>
        <taxon>Pythiales</taxon>
        <taxon>Pythiaceae</taxon>
        <taxon>Pythium</taxon>
    </lineage>
</organism>
<dbReference type="GO" id="GO:2001070">
    <property type="term" value="F:starch binding"/>
    <property type="evidence" value="ECO:0007669"/>
    <property type="project" value="InterPro"/>
</dbReference>
<dbReference type="SMART" id="SM01065">
    <property type="entry name" value="CBM_2"/>
    <property type="match status" value="1"/>
</dbReference>
<dbReference type="PROSITE" id="PS51704">
    <property type="entry name" value="GP_PDE"/>
    <property type="match status" value="1"/>
</dbReference>
<dbReference type="InterPro" id="IPR017946">
    <property type="entry name" value="PLC-like_Pdiesterase_TIM-brl"/>
</dbReference>
<feature type="domain" description="GP-PDE" evidence="5">
    <location>
        <begin position="674"/>
        <end position="1000"/>
    </location>
</feature>
<dbReference type="PROSITE" id="PS51166">
    <property type="entry name" value="CBM20"/>
    <property type="match status" value="1"/>
</dbReference>
<dbReference type="PANTHER" id="PTHR22958">
    <property type="entry name" value="GLYCEROPHOSPHORYL DIESTER PHOSPHODIESTERASE"/>
    <property type="match status" value="1"/>
</dbReference>
<dbReference type="InterPro" id="IPR013784">
    <property type="entry name" value="Carb-bd-like_fold"/>
</dbReference>
<dbReference type="CDD" id="cd08572">
    <property type="entry name" value="GDPD_GDE5_like"/>
    <property type="match status" value="1"/>
</dbReference>
<dbReference type="FunFam" id="3.20.20.190:FF:000032">
    <property type="entry name" value="Glycerophosphoryl diester phosphodiesterase, putative"/>
    <property type="match status" value="1"/>
</dbReference>
<dbReference type="SUPFAM" id="SSF49785">
    <property type="entry name" value="Galactose-binding domain-like"/>
    <property type="match status" value="1"/>
</dbReference>
<dbReference type="SUPFAM" id="SSF49452">
    <property type="entry name" value="Starch-binding domain-like"/>
    <property type="match status" value="1"/>
</dbReference>
<dbReference type="SUPFAM" id="SSF51695">
    <property type="entry name" value="PLC-like phosphodiesterases"/>
    <property type="match status" value="1"/>
</dbReference>
<feature type="region of interest" description="Disordered" evidence="2">
    <location>
        <begin position="104"/>
        <end position="132"/>
    </location>
</feature>
<dbReference type="InterPro" id="IPR018490">
    <property type="entry name" value="cNMP-bd_dom_sf"/>
</dbReference>
<feature type="domain" description="Cyclic nucleotide-binding" evidence="3">
    <location>
        <begin position="426"/>
        <end position="532"/>
    </location>
</feature>
<evidence type="ECO:0000259" key="3">
    <source>
        <dbReference type="PROSITE" id="PS50042"/>
    </source>
</evidence>
<dbReference type="Proteomes" id="UP001209570">
    <property type="component" value="Unassembled WGS sequence"/>
</dbReference>